<name>A0A7W7ZRT1_9BACT</name>
<evidence type="ECO:0000256" key="7">
    <source>
        <dbReference type="ARBA" id="ARBA00023002"/>
    </source>
</evidence>
<comment type="similarity">
    <text evidence="2">Belongs to the nitronate monooxygenase family. NMO class I subfamily.</text>
</comment>
<keyword evidence="4" id="KW-0285">Flavoprotein</keyword>
<dbReference type="FunFam" id="3.20.20.70:FF:000154">
    <property type="entry name" value="Probable nitronate monooxygenase"/>
    <property type="match status" value="1"/>
</dbReference>
<evidence type="ECO:0000256" key="8">
    <source>
        <dbReference type="ARBA" id="ARBA00023033"/>
    </source>
</evidence>
<evidence type="ECO:0000256" key="1">
    <source>
        <dbReference type="ARBA" id="ARBA00001917"/>
    </source>
</evidence>
<comment type="cofactor">
    <cofactor evidence="1">
        <name>FMN</name>
        <dbReference type="ChEBI" id="CHEBI:58210"/>
    </cofactor>
</comment>
<keyword evidence="5" id="KW-0288">FMN</keyword>
<dbReference type="RefSeq" id="WP_184256469.1">
    <property type="nucleotide sequence ID" value="NZ_JACHIO010000011.1"/>
</dbReference>
<keyword evidence="7 12" id="KW-0560">Oxidoreductase</keyword>
<dbReference type="PANTHER" id="PTHR42747">
    <property type="entry name" value="NITRONATE MONOOXYGENASE-RELATED"/>
    <property type="match status" value="1"/>
</dbReference>
<evidence type="ECO:0000256" key="10">
    <source>
        <dbReference type="ARBA" id="ARBA00049401"/>
    </source>
</evidence>
<evidence type="ECO:0000256" key="5">
    <source>
        <dbReference type="ARBA" id="ARBA00022643"/>
    </source>
</evidence>
<accession>A0A7W7ZRT1</accession>
<organism evidence="12 13">
    <name type="scientific">Granulicella mallensis</name>
    <dbReference type="NCBI Taxonomy" id="940614"/>
    <lineage>
        <taxon>Bacteria</taxon>
        <taxon>Pseudomonadati</taxon>
        <taxon>Acidobacteriota</taxon>
        <taxon>Terriglobia</taxon>
        <taxon>Terriglobales</taxon>
        <taxon>Acidobacteriaceae</taxon>
        <taxon>Granulicella</taxon>
    </lineage>
</organism>
<comment type="catalytic activity">
    <reaction evidence="10">
        <text>3 propionate 3-nitronate + 3 O2 + H2O = 3 3-oxopropanoate + 2 nitrate + nitrite + H2O2 + 3 H(+)</text>
        <dbReference type="Rhea" id="RHEA:57332"/>
        <dbReference type="ChEBI" id="CHEBI:15377"/>
        <dbReference type="ChEBI" id="CHEBI:15378"/>
        <dbReference type="ChEBI" id="CHEBI:15379"/>
        <dbReference type="ChEBI" id="CHEBI:16240"/>
        <dbReference type="ChEBI" id="CHEBI:16301"/>
        <dbReference type="ChEBI" id="CHEBI:17632"/>
        <dbReference type="ChEBI" id="CHEBI:33190"/>
        <dbReference type="ChEBI" id="CHEBI:136067"/>
    </reaction>
</comment>
<sequence length="368" mass="39007">MMRVDRKHPWRESKAAQRLGVRYPLIQGPFGGLSSVALAASVSNSGGLGSFGAAQLSPTQIKETVVQLRESTDKPFSLNLWVSTYDEAARSTTSARIEASVLAAQHYFAELNIPTPEAPKFSAPDFNAQVDALLQARPPVASFIFGIPPKSVLEECRASGIVTIGSATTGAEAKAVADAGMDLVVASGFEAGGHRGSFLAPAEASLTGTFALIPQVADNVGIPVIAAGGIADARGIVAAFALGADAVQIGTAFLVCEGSGIGPLHRQALLSDAVRSTGLSRYFSGRLARGIRNRFMSDMEESELDPLPYPLQRALMRPYTEAATRQERTDLLPLWAGQAAALIRHTTVEALMESLIRETDELYRNLSL</sequence>
<keyword evidence="3" id="KW-0216">Detoxification</keyword>
<evidence type="ECO:0000256" key="6">
    <source>
        <dbReference type="ARBA" id="ARBA00022741"/>
    </source>
</evidence>
<dbReference type="Pfam" id="PF03060">
    <property type="entry name" value="NMO"/>
    <property type="match status" value="1"/>
</dbReference>
<dbReference type="EMBL" id="JACHIO010000011">
    <property type="protein sequence ID" value="MBB5064512.1"/>
    <property type="molecule type" value="Genomic_DNA"/>
</dbReference>
<proteinExistence type="inferred from homology"/>
<evidence type="ECO:0000256" key="3">
    <source>
        <dbReference type="ARBA" id="ARBA00022575"/>
    </source>
</evidence>
<dbReference type="GO" id="GO:0018580">
    <property type="term" value="F:nitronate monooxygenase activity"/>
    <property type="evidence" value="ECO:0007669"/>
    <property type="project" value="InterPro"/>
</dbReference>
<dbReference type="PANTHER" id="PTHR42747:SF3">
    <property type="entry name" value="NITRONATE MONOOXYGENASE-RELATED"/>
    <property type="match status" value="1"/>
</dbReference>
<dbReference type="CDD" id="cd04730">
    <property type="entry name" value="NPD_like"/>
    <property type="match status" value="1"/>
</dbReference>
<evidence type="ECO:0000256" key="4">
    <source>
        <dbReference type="ARBA" id="ARBA00022630"/>
    </source>
</evidence>
<evidence type="ECO:0000256" key="9">
    <source>
        <dbReference type="ARBA" id="ARBA00031155"/>
    </source>
</evidence>
<dbReference type="InterPro" id="IPR004136">
    <property type="entry name" value="NMO"/>
</dbReference>
<evidence type="ECO:0000256" key="2">
    <source>
        <dbReference type="ARBA" id="ARBA00009881"/>
    </source>
</evidence>
<dbReference type="GO" id="GO:0009636">
    <property type="term" value="P:response to toxic substance"/>
    <property type="evidence" value="ECO:0007669"/>
    <property type="project" value="UniProtKB-KW"/>
</dbReference>
<gene>
    <name evidence="12" type="ORF">HDF15_002870</name>
</gene>
<reference evidence="12 13" key="1">
    <citation type="submission" date="2020-08" db="EMBL/GenBank/DDBJ databases">
        <title>Genomic Encyclopedia of Type Strains, Phase IV (KMG-V): Genome sequencing to study the core and pangenomes of soil and plant-associated prokaryotes.</title>
        <authorList>
            <person name="Whitman W."/>
        </authorList>
    </citation>
    <scope>NUCLEOTIDE SEQUENCE [LARGE SCALE GENOMIC DNA]</scope>
    <source>
        <strain evidence="12 13">X5P3</strain>
    </source>
</reference>
<dbReference type="GO" id="GO:0000166">
    <property type="term" value="F:nucleotide binding"/>
    <property type="evidence" value="ECO:0007669"/>
    <property type="project" value="UniProtKB-KW"/>
</dbReference>
<comment type="caution">
    <text evidence="12">The sequence shown here is derived from an EMBL/GenBank/DDBJ whole genome shotgun (WGS) entry which is preliminary data.</text>
</comment>
<dbReference type="Proteomes" id="UP000584867">
    <property type="component" value="Unassembled WGS sequence"/>
</dbReference>
<dbReference type="AlphaFoldDB" id="A0A7W7ZRT1"/>
<protein>
    <recommendedName>
        <fullName evidence="11">Nitronate monooxygenase</fullName>
    </recommendedName>
    <alternativeName>
        <fullName evidence="9">Propionate 3-nitronate monooxygenase</fullName>
    </alternativeName>
</protein>
<evidence type="ECO:0000256" key="11">
    <source>
        <dbReference type="ARBA" id="ARBA00067136"/>
    </source>
</evidence>
<dbReference type="InterPro" id="IPR013785">
    <property type="entry name" value="Aldolase_TIM"/>
</dbReference>
<dbReference type="Gene3D" id="3.20.20.70">
    <property type="entry name" value="Aldolase class I"/>
    <property type="match status" value="1"/>
</dbReference>
<evidence type="ECO:0000313" key="13">
    <source>
        <dbReference type="Proteomes" id="UP000584867"/>
    </source>
</evidence>
<keyword evidence="6" id="KW-0547">Nucleotide-binding</keyword>
<evidence type="ECO:0000313" key="12">
    <source>
        <dbReference type="EMBL" id="MBB5064512.1"/>
    </source>
</evidence>
<keyword evidence="8 12" id="KW-0503">Monooxygenase</keyword>
<dbReference type="SUPFAM" id="SSF51412">
    <property type="entry name" value="Inosine monophosphate dehydrogenase (IMPDH)"/>
    <property type="match status" value="1"/>
</dbReference>